<organism evidence="1">
    <name type="scientific">Anguilla anguilla</name>
    <name type="common">European freshwater eel</name>
    <name type="synonym">Muraena anguilla</name>
    <dbReference type="NCBI Taxonomy" id="7936"/>
    <lineage>
        <taxon>Eukaryota</taxon>
        <taxon>Metazoa</taxon>
        <taxon>Chordata</taxon>
        <taxon>Craniata</taxon>
        <taxon>Vertebrata</taxon>
        <taxon>Euteleostomi</taxon>
        <taxon>Actinopterygii</taxon>
        <taxon>Neopterygii</taxon>
        <taxon>Teleostei</taxon>
        <taxon>Anguilliformes</taxon>
        <taxon>Anguillidae</taxon>
        <taxon>Anguilla</taxon>
    </lineage>
</organism>
<name>A0A0E9QGC2_ANGAN</name>
<dbReference type="AlphaFoldDB" id="A0A0E9QGC2"/>
<dbReference type="EMBL" id="GBXM01093025">
    <property type="protein sequence ID" value="JAH15552.1"/>
    <property type="molecule type" value="Transcribed_RNA"/>
</dbReference>
<sequence>MHISHYFINVQNSTVIIAGLKYCIPGQDAIGPP</sequence>
<reference evidence="1" key="2">
    <citation type="journal article" date="2015" name="Fish Shellfish Immunol.">
        <title>Early steps in the European eel (Anguilla anguilla)-Vibrio vulnificus interaction in the gills: Role of the RtxA13 toxin.</title>
        <authorList>
            <person name="Callol A."/>
            <person name="Pajuelo D."/>
            <person name="Ebbesson L."/>
            <person name="Teles M."/>
            <person name="MacKenzie S."/>
            <person name="Amaro C."/>
        </authorList>
    </citation>
    <scope>NUCLEOTIDE SEQUENCE</scope>
</reference>
<protein>
    <submittedName>
        <fullName evidence="1">Uncharacterized protein</fullName>
    </submittedName>
</protein>
<reference evidence="1" key="1">
    <citation type="submission" date="2014-11" db="EMBL/GenBank/DDBJ databases">
        <authorList>
            <person name="Amaro Gonzalez C."/>
        </authorList>
    </citation>
    <scope>NUCLEOTIDE SEQUENCE</scope>
</reference>
<proteinExistence type="predicted"/>
<accession>A0A0E9QGC2</accession>
<evidence type="ECO:0000313" key="1">
    <source>
        <dbReference type="EMBL" id="JAH15552.1"/>
    </source>
</evidence>